<sequence length="443" mass="49938">MPTFYFSNDLSLILLLAGGVFVIGMFLLRIQKQRQSTNEEIENTNKNINASFSLSGYLLAAHNEEAVIMAAMRSGFDLLEAEGSAFVPFNEWKQSVTVLKHGDFQFLQEPVWQTRLTDPATRHSCRNCKDKEAGMKCILLPNPADADRVYCLALRCGGREIGVLNYFFHKPPKITGSQELFLSELVRLTDLRLDALHAHSQELDSLRQGRQPALSKEEFNSLNAENKELLVQLEYQAVLKERTRLAREIHDGLAQTLAFLKMETARMQIQISKGEIASIDQALQACHKTLSEAYLDARQSIDNLRRAPDEKFSDWLETTASDFKLLTDVAIDLSDLRLDTIFPDNIKAQLIRIVQEALTNIRKHALADMVSISAFERADEIILEIKDNGHGFTPEEVTFVSRYGLRSMRERAESIHADFQIISAPGAGTTISLKIPTVEKINL</sequence>
<reference evidence="6 7" key="1">
    <citation type="submission" date="2020-08" db="EMBL/GenBank/DDBJ databases">
        <title>Bridging the membrane lipid divide: bacteria of the FCB group superphylum have the potential to synthesize archaeal ether lipids.</title>
        <authorList>
            <person name="Villanueva L."/>
            <person name="Von Meijenfeldt F.A.B."/>
            <person name="Westbye A.B."/>
            <person name="Yadav S."/>
            <person name="Hopmans E.C."/>
            <person name="Dutilh B.E."/>
            <person name="Sinninghe Damste J.S."/>
        </authorList>
    </citation>
    <scope>NUCLEOTIDE SEQUENCE [LARGE SCALE GENOMIC DNA]</scope>
    <source>
        <strain evidence="6">NIOZ-UU36</strain>
    </source>
</reference>
<comment type="caution">
    <text evidence="6">The sequence shown here is derived from an EMBL/GenBank/DDBJ whole genome shotgun (WGS) entry which is preliminary data.</text>
</comment>
<dbReference type="Gene3D" id="1.20.5.1930">
    <property type="match status" value="1"/>
</dbReference>
<dbReference type="InterPro" id="IPR036890">
    <property type="entry name" value="HATPase_C_sf"/>
</dbReference>
<dbReference type="EMBL" id="JACNJN010000072">
    <property type="protein sequence ID" value="MBC8334603.1"/>
    <property type="molecule type" value="Genomic_DNA"/>
</dbReference>
<dbReference type="AlphaFoldDB" id="A0A8J6TEI4"/>
<dbReference type="CDD" id="cd16917">
    <property type="entry name" value="HATPase_UhpB-NarQ-NarX-like"/>
    <property type="match status" value="1"/>
</dbReference>
<name>A0A8J6TEI4_9CHLR</name>
<keyword evidence="4" id="KW-1133">Transmembrane helix</keyword>
<dbReference type="InterPro" id="IPR003594">
    <property type="entry name" value="HATPase_dom"/>
</dbReference>
<evidence type="ECO:0000256" key="4">
    <source>
        <dbReference type="SAM" id="Phobius"/>
    </source>
</evidence>
<dbReference type="SMART" id="SM00387">
    <property type="entry name" value="HATPase_c"/>
    <property type="match status" value="1"/>
</dbReference>
<keyword evidence="3" id="KW-0902">Two-component regulatory system</keyword>
<evidence type="ECO:0000313" key="6">
    <source>
        <dbReference type="EMBL" id="MBC8334603.1"/>
    </source>
</evidence>
<dbReference type="Pfam" id="PF02518">
    <property type="entry name" value="HATPase_c"/>
    <property type="match status" value="1"/>
</dbReference>
<dbReference type="Pfam" id="PF07730">
    <property type="entry name" value="HisKA_3"/>
    <property type="match status" value="1"/>
</dbReference>
<evidence type="ECO:0000256" key="1">
    <source>
        <dbReference type="ARBA" id="ARBA00022679"/>
    </source>
</evidence>
<dbReference type="PANTHER" id="PTHR24421">
    <property type="entry name" value="NITRATE/NITRITE SENSOR PROTEIN NARX-RELATED"/>
    <property type="match status" value="1"/>
</dbReference>
<dbReference type="InterPro" id="IPR050482">
    <property type="entry name" value="Sensor_HK_TwoCompSys"/>
</dbReference>
<dbReference type="GO" id="GO:0016020">
    <property type="term" value="C:membrane"/>
    <property type="evidence" value="ECO:0007669"/>
    <property type="project" value="InterPro"/>
</dbReference>
<keyword evidence="4" id="KW-0812">Transmembrane</keyword>
<feature type="transmembrane region" description="Helical" evidence="4">
    <location>
        <begin position="12"/>
        <end position="30"/>
    </location>
</feature>
<gene>
    <name evidence="6" type="ORF">H8E29_05010</name>
</gene>
<organism evidence="6 7">
    <name type="scientific">Candidatus Desulfolinea nitratireducens</name>
    <dbReference type="NCBI Taxonomy" id="2841698"/>
    <lineage>
        <taxon>Bacteria</taxon>
        <taxon>Bacillati</taxon>
        <taxon>Chloroflexota</taxon>
        <taxon>Anaerolineae</taxon>
        <taxon>Anaerolineales</taxon>
        <taxon>Anaerolineales incertae sedis</taxon>
        <taxon>Candidatus Desulfolinea</taxon>
    </lineage>
</organism>
<proteinExistence type="predicted"/>
<dbReference type="InterPro" id="IPR005467">
    <property type="entry name" value="His_kinase_dom"/>
</dbReference>
<protein>
    <recommendedName>
        <fullName evidence="5">Histidine kinase domain-containing protein</fullName>
    </recommendedName>
</protein>
<dbReference type="GO" id="GO:0000155">
    <property type="term" value="F:phosphorelay sensor kinase activity"/>
    <property type="evidence" value="ECO:0007669"/>
    <property type="project" value="InterPro"/>
</dbReference>
<evidence type="ECO:0000256" key="2">
    <source>
        <dbReference type="ARBA" id="ARBA00022777"/>
    </source>
</evidence>
<accession>A0A8J6TEI4</accession>
<keyword evidence="1" id="KW-0808">Transferase</keyword>
<dbReference type="Gene3D" id="3.30.565.10">
    <property type="entry name" value="Histidine kinase-like ATPase, C-terminal domain"/>
    <property type="match status" value="1"/>
</dbReference>
<evidence type="ECO:0000256" key="3">
    <source>
        <dbReference type="ARBA" id="ARBA00023012"/>
    </source>
</evidence>
<dbReference type="PROSITE" id="PS50109">
    <property type="entry name" value="HIS_KIN"/>
    <property type="match status" value="1"/>
</dbReference>
<dbReference type="GO" id="GO:0046983">
    <property type="term" value="F:protein dimerization activity"/>
    <property type="evidence" value="ECO:0007669"/>
    <property type="project" value="InterPro"/>
</dbReference>
<keyword evidence="2" id="KW-0418">Kinase</keyword>
<dbReference type="Proteomes" id="UP000614469">
    <property type="component" value="Unassembled WGS sequence"/>
</dbReference>
<evidence type="ECO:0000259" key="5">
    <source>
        <dbReference type="PROSITE" id="PS50109"/>
    </source>
</evidence>
<dbReference type="SUPFAM" id="SSF55874">
    <property type="entry name" value="ATPase domain of HSP90 chaperone/DNA topoisomerase II/histidine kinase"/>
    <property type="match status" value="1"/>
</dbReference>
<evidence type="ECO:0000313" key="7">
    <source>
        <dbReference type="Proteomes" id="UP000614469"/>
    </source>
</evidence>
<dbReference type="InterPro" id="IPR011712">
    <property type="entry name" value="Sig_transdc_His_kin_sub3_dim/P"/>
</dbReference>
<feature type="domain" description="Histidine kinase" evidence="5">
    <location>
        <begin position="349"/>
        <end position="439"/>
    </location>
</feature>
<keyword evidence="4" id="KW-0472">Membrane</keyword>